<evidence type="ECO:0000313" key="2">
    <source>
        <dbReference type="Proteomes" id="UP001515480"/>
    </source>
</evidence>
<reference evidence="1 2" key="1">
    <citation type="journal article" date="2024" name="Science">
        <title>Giant polyketide synthase enzymes in the biosynthesis of giant marine polyether toxins.</title>
        <authorList>
            <person name="Fallon T.R."/>
            <person name="Shende V.V."/>
            <person name="Wierzbicki I.H."/>
            <person name="Pendleton A.L."/>
            <person name="Watervoot N.F."/>
            <person name="Auber R.P."/>
            <person name="Gonzalez D.J."/>
            <person name="Wisecaver J.H."/>
            <person name="Moore B.S."/>
        </authorList>
    </citation>
    <scope>NUCLEOTIDE SEQUENCE [LARGE SCALE GENOMIC DNA]</scope>
    <source>
        <strain evidence="1 2">12B1</strain>
    </source>
</reference>
<keyword evidence="2" id="KW-1185">Reference proteome</keyword>
<gene>
    <name evidence="1" type="ORF">AB1Y20_006091</name>
</gene>
<dbReference type="AlphaFoldDB" id="A0AB34J1N2"/>
<proteinExistence type="predicted"/>
<sequence length="388" mass="41966">MRCPATPLPPPRATATLERAQMQLHRSFAASDAALSSAPSTLLTALEACRLANSPRTPPPVLPSNLSRSPAAVQQRQLDFARALSAGCAASSLPAHCSLGDLAPCAYQEGVPLHLRQPLLRHAAFAADGEPSHLAAALRTLRARNHTLLVVGESTAEEVVRHGGCELARHGAAAWNASLQLEHPHGQISPSGGGMDSRLRALNASLERLLSAGGGMVLLSVGVHFNLPDRRQYAAYLRQVLPALDRFARRCERCRALVRTPSPQHFAPRGAVGTVTFRNATPFGAAYPCEEVRVARQAWSTTAHADADELPECWRADDITHMIGELRLRHVLVVDSGRTMQPFWRSHVGSVVKRKRAGHTGIADCTHNCPTPFLLEPLWWAVRLVATL</sequence>
<name>A0AB34J1N2_PRYPA</name>
<dbReference type="Proteomes" id="UP001515480">
    <property type="component" value="Unassembled WGS sequence"/>
</dbReference>
<dbReference type="EMBL" id="JBGBPQ010000014">
    <property type="protein sequence ID" value="KAL1511284.1"/>
    <property type="molecule type" value="Genomic_DNA"/>
</dbReference>
<organism evidence="1 2">
    <name type="scientific">Prymnesium parvum</name>
    <name type="common">Toxic golden alga</name>
    <dbReference type="NCBI Taxonomy" id="97485"/>
    <lineage>
        <taxon>Eukaryota</taxon>
        <taxon>Haptista</taxon>
        <taxon>Haptophyta</taxon>
        <taxon>Prymnesiophyceae</taxon>
        <taxon>Prymnesiales</taxon>
        <taxon>Prymnesiaceae</taxon>
        <taxon>Prymnesium</taxon>
    </lineage>
</organism>
<accession>A0AB34J1N2</accession>
<protein>
    <submittedName>
        <fullName evidence="1">Uncharacterized protein</fullName>
    </submittedName>
</protein>
<comment type="caution">
    <text evidence="1">The sequence shown here is derived from an EMBL/GenBank/DDBJ whole genome shotgun (WGS) entry which is preliminary data.</text>
</comment>
<evidence type="ECO:0000313" key="1">
    <source>
        <dbReference type="EMBL" id="KAL1511284.1"/>
    </source>
</evidence>